<protein>
    <submittedName>
        <fullName evidence="1">Uncharacterized protein</fullName>
    </submittedName>
</protein>
<organism evidence="1">
    <name type="scientific">marine sediment metagenome</name>
    <dbReference type="NCBI Taxonomy" id="412755"/>
    <lineage>
        <taxon>unclassified sequences</taxon>
        <taxon>metagenomes</taxon>
        <taxon>ecological metagenomes</taxon>
    </lineage>
</organism>
<accession>A0A0F9MVB6</accession>
<dbReference type="EMBL" id="LAZR01004316">
    <property type="protein sequence ID" value="KKN09704.1"/>
    <property type="molecule type" value="Genomic_DNA"/>
</dbReference>
<name>A0A0F9MVB6_9ZZZZ</name>
<reference evidence="1" key="1">
    <citation type="journal article" date="2015" name="Nature">
        <title>Complex archaea that bridge the gap between prokaryotes and eukaryotes.</title>
        <authorList>
            <person name="Spang A."/>
            <person name="Saw J.H."/>
            <person name="Jorgensen S.L."/>
            <person name="Zaremba-Niedzwiedzka K."/>
            <person name="Martijn J."/>
            <person name="Lind A.E."/>
            <person name="van Eijk R."/>
            <person name="Schleper C."/>
            <person name="Guy L."/>
            <person name="Ettema T.J."/>
        </authorList>
    </citation>
    <scope>NUCLEOTIDE SEQUENCE</scope>
</reference>
<gene>
    <name evidence="1" type="ORF">LCGC14_1044020</name>
</gene>
<sequence>MARKRRKKTAVAVVNDSGEPLEVIASAIVKLSKVAEAFQNSRLEERTIMLLMRDYTGLSMRHIKKVLDAIPLMADYYIKDPDDDA</sequence>
<proteinExistence type="predicted"/>
<comment type="caution">
    <text evidence="1">The sequence shown here is derived from an EMBL/GenBank/DDBJ whole genome shotgun (WGS) entry which is preliminary data.</text>
</comment>
<evidence type="ECO:0000313" key="1">
    <source>
        <dbReference type="EMBL" id="KKN09704.1"/>
    </source>
</evidence>
<dbReference type="AlphaFoldDB" id="A0A0F9MVB6"/>